<dbReference type="AlphaFoldDB" id="A0A2V3IFR7"/>
<reference evidence="2 3" key="1">
    <citation type="journal article" date="2018" name="Mol. Biol. Evol.">
        <title>Analysis of the draft genome of the red seaweed Gracilariopsis chorda provides insights into genome size evolution in Rhodophyta.</title>
        <authorList>
            <person name="Lee J."/>
            <person name="Yang E.C."/>
            <person name="Graf L."/>
            <person name="Yang J.H."/>
            <person name="Qiu H."/>
            <person name="Zel Zion U."/>
            <person name="Chan C.X."/>
            <person name="Stephens T.G."/>
            <person name="Weber A.P.M."/>
            <person name="Boo G.H."/>
            <person name="Boo S.M."/>
            <person name="Kim K.M."/>
            <person name="Shin Y."/>
            <person name="Jung M."/>
            <person name="Lee S.J."/>
            <person name="Yim H.S."/>
            <person name="Lee J.H."/>
            <person name="Bhattacharya D."/>
            <person name="Yoon H.S."/>
        </authorList>
    </citation>
    <scope>NUCLEOTIDE SEQUENCE [LARGE SCALE GENOMIC DNA]</scope>
    <source>
        <strain evidence="2 3">SKKU-2015</strain>
        <tissue evidence="2">Whole body</tissue>
    </source>
</reference>
<feature type="region of interest" description="Disordered" evidence="1">
    <location>
        <begin position="147"/>
        <end position="246"/>
    </location>
</feature>
<protein>
    <submittedName>
        <fullName evidence="2">Uncharacterized protein</fullName>
    </submittedName>
</protein>
<proteinExistence type="predicted"/>
<evidence type="ECO:0000256" key="1">
    <source>
        <dbReference type="SAM" id="MobiDB-lite"/>
    </source>
</evidence>
<feature type="compositionally biased region" description="Basic residues" evidence="1">
    <location>
        <begin position="236"/>
        <end position="246"/>
    </location>
</feature>
<name>A0A2V3IFR7_9FLOR</name>
<feature type="compositionally biased region" description="Polar residues" evidence="1">
    <location>
        <begin position="185"/>
        <end position="195"/>
    </location>
</feature>
<sequence length="276" mass="31744">MDQVLMYGKLKEFWTSQQINRRQQTRRTRARPQSMTQNKLLRLYKLLQTSAGINSRHAIQLLDFTFKPNFIRGYMSGADKSLQADVLPDLCYVEKHARTRFSRASLKTVRNWSLRSIQKTVTYWNYKSQCSGASNFVCHFSDDYDPFPGADEEDPDKNGSQRSKRDSPLAKHISEHPAAKKRKTTITPSATTYLRRQQKQPGKDETNDEMQPGRQQQPLPTIPRRKLSLHPTPKPHPPRQKPSGRRVLVKRLSALNSHVHHPQAGMDTSTGICKVI</sequence>
<dbReference type="Proteomes" id="UP000247409">
    <property type="component" value="Unassembled WGS sequence"/>
</dbReference>
<evidence type="ECO:0000313" key="3">
    <source>
        <dbReference type="Proteomes" id="UP000247409"/>
    </source>
</evidence>
<organism evidence="2 3">
    <name type="scientific">Gracilariopsis chorda</name>
    <dbReference type="NCBI Taxonomy" id="448386"/>
    <lineage>
        <taxon>Eukaryota</taxon>
        <taxon>Rhodophyta</taxon>
        <taxon>Florideophyceae</taxon>
        <taxon>Rhodymeniophycidae</taxon>
        <taxon>Gracilariales</taxon>
        <taxon>Gracilariaceae</taxon>
        <taxon>Gracilariopsis</taxon>
    </lineage>
</organism>
<dbReference type="EMBL" id="NBIV01000378">
    <property type="protein sequence ID" value="PXF40020.1"/>
    <property type="molecule type" value="Genomic_DNA"/>
</dbReference>
<evidence type="ECO:0000313" key="2">
    <source>
        <dbReference type="EMBL" id="PXF40020.1"/>
    </source>
</evidence>
<keyword evidence="3" id="KW-1185">Reference proteome</keyword>
<comment type="caution">
    <text evidence="2">The sequence shown here is derived from an EMBL/GenBank/DDBJ whole genome shotgun (WGS) entry which is preliminary data.</text>
</comment>
<feature type="compositionally biased region" description="Basic and acidic residues" evidence="1">
    <location>
        <begin position="156"/>
        <end position="178"/>
    </location>
</feature>
<accession>A0A2V3IFR7</accession>
<gene>
    <name evidence="2" type="ORF">BWQ96_10265</name>
</gene>